<reference evidence="1" key="1">
    <citation type="submission" date="2022-06" db="EMBL/GenBank/DDBJ databases">
        <title>Devosia sp. XJ19-45 genome assembly.</title>
        <authorList>
            <person name="Li B."/>
            <person name="Cai M."/>
            <person name="Nie G."/>
            <person name="Li W."/>
        </authorList>
    </citation>
    <scope>NUCLEOTIDE SEQUENCE</scope>
    <source>
        <strain evidence="1">XJ19-45</strain>
    </source>
</reference>
<dbReference type="InterPro" id="IPR039418">
    <property type="entry name" value="LexA-like"/>
</dbReference>
<dbReference type="CDD" id="cd06529">
    <property type="entry name" value="S24_LexA-like"/>
    <property type="match status" value="1"/>
</dbReference>
<dbReference type="SUPFAM" id="SSF51306">
    <property type="entry name" value="LexA/Signal peptidase"/>
    <property type="match status" value="1"/>
</dbReference>
<dbReference type="Gene3D" id="1.10.260.40">
    <property type="entry name" value="lambda repressor-like DNA-binding domains"/>
    <property type="match status" value="1"/>
</dbReference>
<organism evidence="1 2">
    <name type="scientific">Devosia ureilytica</name>
    <dbReference type="NCBI Taxonomy" id="2952754"/>
    <lineage>
        <taxon>Bacteria</taxon>
        <taxon>Pseudomonadati</taxon>
        <taxon>Pseudomonadota</taxon>
        <taxon>Alphaproteobacteria</taxon>
        <taxon>Hyphomicrobiales</taxon>
        <taxon>Devosiaceae</taxon>
        <taxon>Devosia</taxon>
    </lineage>
</organism>
<dbReference type="RefSeq" id="WP_254674035.1">
    <property type="nucleotide sequence ID" value="NZ_JAMWDU010000002.1"/>
</dbReference>
<dbReference type="SUPFAM" id="SSF47413">
    <property type="entry name" value="lambda repressor-like DNA-binding domains"/>
    <property type="match status" value="1"/>
</dbReference>
<evidence type="ECO:0000313" key="1">
    <source>
        <dbReference type="EMBL" id="MCP8886265.1"/>
    </source>
</evidence>
<evidence type="ECO:0008006" key="3">
    <source>
        <dbReference type="Google" id="ProtNLM"/>
    </source>
</evidence>
<keyword evidence="2" id="KW-1185">Reference proteome</keyword>
<dbReference type="InterPro" id="IPR036286">
    <property type="entry name" value="LexA/Signal_pep-like_sf"/>
</dbReference>
<comment type="caution">
    <text evidence="1">The sequence shown here is derived from an EMBL/GenBank/DDBJ whole genome shotgun (WGS) entry which is preliminary data.</text>
</comment>
<dbReference type="Gene3D" id="2.10.109.10">
    <property type="entry name" value="Umud Fragment, subunit A"/>
    <property type="match status" value="1"/>
</dbReference>
<dbReference type="Proteomes" id="UP001060275">
    <property type="component" value="Unassembled WGS sequence"/>
</dbReference>
<gene>
    <name evidence="1" type="ORF">NF348_04040</name>
</gene>
<name>A0A9Q4AM73_9HYPH</name>
<dbReference type="EMBL" id="JAMWDU010000002">
    <property type="protein sequence ID" value="MCP8886265.1"/>
    <property type="molecule type" value="Genomic_DNA"/>
</dbReference>
<evidence type="ECO:0000313" key="2">
    <source>
        <dbReference type="Proteomes" id="UP001060275"/>
    </source>
</evidence>
<sequence>MESDISTLAGRVAARMAELGLSQADIARRGRFNATFVSDLLRGKKLTLHAGNYGRLARALLTTQAYLQTGTQPSEAEIDRIKTEVGWQPEYAPAEPELSPDAAADLDAIARHLADQAASRAEIKKAEELGRFPVYRSGGRFDGGSIVESFPLYHLTLPIKVQSNGLYAVAISDTTMSPRYEPGELAYAHKSAIARPKDYVSILVKGRMNYRDTIIAYIRQLVHESADEVIVRQISPSIETRYARDSIEGIHRVVFAGEPIEGIGL</sequence>
<dbReference type="InterPro" id="IPR010982">
    <property type="entry name" value="Lambda_DNA-bd_dom_sf"/>
</dbReference>
<accession>A0A9Q4AM73</accession>
<proteinExistence type="predicted"/>
<protein>
    <recommendedName>
        <fullName evidence="3">HTH cro/C1-type domain-containing protein</fullName>
    </recommendedName>
</protein>
<dbReference type="AlphaFoldDB" id="A0A9Q4AM73"/>
<dbReference type="GO" id="GO:0003677">
    <property type="term" value="F:DNA binding"/>
    <property type="evidence" value="ECO:0007669"/>
    <property type="project" value="InterPro"/>
</dbReference>